<evidence type="ECO:0000256" key="8">
    <source>
        <dbReference type="ARBA" id="ARBA00023288"/>
    </source>
</evidence>
<dbReference type="Pfam" id="PF00071">
    <property type="entry name" value="Ras"/>
    <property type="match status" value="1"/>
</dbReference>
<keyword evidence="8" id="KW-0449">Lipoprotein</keyword>
<dbReference type="SMART" id="SM00174">
    <property type="entry name" value="RHO"/>
    <property type="match status" value="1"/>
</dbReference>
<name>A0A814Y9J9_9BILA</name>
<dbReference type="SMART" id="SM00175">
    <property type="entry name" value="RAB"/>
    <property type="match status" value="1"/>
</dbReference>
<dbReference type="PROSITE" id="PS51419">
    <property type="entry name" value="RAB"/>
    <property type="match status" value="1"/>
</dbReference>
<evidence type="ECO:0000313" key="10">
    <source>
        <dbReference type="EMBL" id="CAF1226257.1"/>
    </source>
</evidence>
<dbReference type="GO" id="GO:0003924">
    <property type="term" value="F:GTPase activity"/>
    <property type="evidence" value="ECO:0007669"/>
    <property type="project" value="InterPro"/>
</dbReference>
<dbReference type="CDD" id="cd00157">
    <property type="entry name" value="Rho"/>
    <property type="match status" value="1"/>
</dbReference>
<evidence type="ECO:0000256" key="5">
    <source>
        <dbReference type="ARBA" id="ARBA00022741"/>
    </source>
</evidence>
<dbReference type="GO" id="GO:0005886">
    <property type="term" value="C:plasma membrane"/>
    <property type="evidence" value="ECO:0007669"/>
    <property type="project" value="UniProtKB-SubCell"/>
</dbReference>
<evidence type="ECO:0000256" key="9">
    <source>
        <dbReference type="ARBA" id="ARBA00023289"/>
    </source>
</evidence>
<gene>
    <name evidence="11" type="ORF">OKA104_LOCUS37587</name>
    <name evidence="10" type="ORF">VCS650_LOCUS26997</name>
</gene>
<dbReference type="Gene3D" id="3.40.50.300">
    <property type="entry name" value="P-loop containing nucleotide triphosphate hydrolases"/>
    <property type="match status" value="1"/>
</dbReference>
<evidence type="ECO:0000256" key="3">
    <source>
        <dbReference type="ARBA" id="ARBA00022475"/>
    </source>
</evidence>
<dbReference type="FunFam" id="3.40.50.300:FF:000983">
    <property type="entry name" value="Rho family GTPase"/>
    <property type="match status" value="1"/>
</dbReference>
<evidence type="ECO:0000313" key="11">
    <source>
        <dbReference type="EMBL" id="CAF4137867.1"/>
    </source>
</evidence>
<dbReference type="SUPFAM" id="SSF52540">
    <property type="entry name" value="P-loop containing nucleoside triphosphate hydrolases"/>
    <property type="match status" value="1"/>
</dbReference>
<dbReference type="AlphaFoldDB" id="A0A814Y9J9"/>
<protein>
    <submittedName>
        <fullName evidence="10">Uncharacterized protein</fullName>
    </submittedName>
</protein>
<organism evidence="10 12">
    <name type="scientific">Adineta steineri</name>
    <dbReference type="NCBI Taxonomy" id="433720"/>
    <lineage>
        <taxon>Eukaryota</taxon>
        <taxon>Metazoa</taxon>
        <taxon>Spiralia</taxon>
        <taxon>Gnathifera</taxon>
        <taxon>Rotifera</taxon>
        <taxon>Eurotatoria</taxon>
        <taxon>Bdelloidea</taxon>
        <taxon>Adinetida</taxon>
        <taxon>Adinetidae</taxon>
        <taxon>Adineta</taxon>
    </lineage>
</organism>
<keyword evidence="9" id="KW-0636">Prenylation</keyword>
<dbReference type="GO" id="GO:0007264">
    <property type="term" value="P:small GTPase-mediated signal transduction"/>
    <property type="evidence" value="ECO:0007669"/>
    <property type="project" value="InterPro"/>
</dbReference>
<comment type="caution">
    <text evidence="10">The sequence shown here is derived from an EMBL/GenBank/DDBJ whole genome shotgun (WGS) entry which is preliminary data.</text>
</comment>
<reference evidence="10" key="1">
    <citation type="submission" date="2021-02" db="EMBL/GenBank/DDBJ databases">
        <authorList>
            <person name="Nowell W R."/>
        </authorList>
    </citation>
    <scope>NUCLEOTIDE SEQUENCE</scope>
</reference>
<dbReference type="Proteomes" id="UP000663881">
    <property type="component" value="Unassembled WGS sequence"/>
</dbReference>
<evidence type="ECO:0000256" key="6">
    <source>
        <dbReference type="ARBA" id="ARBA00023134"/>
    </source>
</evidence>
<dbReference type="InterPro" id="IPR005225">
    <property type="entry name" value="Small_GTP-bd"/>
</dbReference>
<evidence type="ECO:0000256" key="4">
    <source>
        <dbReference type="ARBA" id="ARBA00022481"/>
    </source>
</evidence>
<dbReference type="PANTHER" id="PTHR24072">
    <property type="entry name" value="RHO FAMILY GTPASE"/>
    <property type="match status" value="1"/>
</dbReference>
<dbReference type="PROSITE" id="PS51420">
    <property type="entry name" value="RHO"/>
    <property type="match status" value="1"/>
</dbReference>
<dbReference type="InterPro" id="IPR001806">
    <property type="entry name" value="Small_GTPase"/>
</dbReference>
<keyword evidence="7" id="KW-0472">Membrane</keyword>
<dbReference type="PROSITE" id="PS51421">
    <property type="entry name" value="RAS"/>
    <property type="match status" value="1"/>
</dbReference>
<accession>A0A814Y9J9</accession>
<dbReference type="InterPro" id="IPR027417">
    <property type="entry name" value="P-loop_NTPase"/>
</dbReference>
<dbReference type="GO" id="GO:0005525">
    <property type="term" value="F:GTP binding"/>
    <property type="evidence" value="ECO:0007669"/>
    <property type="project" value="UniProtKB-KW"/>
</dbReference>
<sequence>MAHETNSPIVNPQKLVIVGDATCGKTCLLYAFTHDTFDPKCPPIICENQIKAVQVDERRITLALFDTSGREDYDHLRPVLYPYTDIVLICFSIDSSVSAINTIEKWMPEVKLFCDQCPVILVGCKKDLRTDIQTITKLKHEGEKPMTIEAGKQLAAQIKADAYMECSAKTGEGVQELFVHAARLSFKKRNNKNKVKCNLL</sequence>
<dbReference type="PRINTS" id="PR00449">
    <property type="entry name" value="RASTRNSFRMNG"/>
</dbReference>
<keyword evidence="4" id="KW-0488">Methylation</keyword>
<evidence type="ECO:0000256" key="2">
    <source>
        <dbReference type="ARBA" id="ARBA00010142"/>
    </source>
</evidence>
<evidence type="ECO:0000256" key="1">
    <source>
        <dbReference type="ARBA" id="ARBA00004342"/>
    </source>
</evidence>
<dbReference type="NCBIfam" id="TIGR00231">
    <property type="entry name" value="small_GTP"/>
    <property type="match status" value="1"/>
</dbReference>
<keyword evidence="6" id="KW-0342">GTP-binding</keyword>
<dbReference type="InterPro" id="IPR003578">
    <property type="entry name" value="Small_GTPase_Rho"/>
</dbReference>
<evidence type="ECO:0000256" key="7">
    <source>
        <dbReference type="ARBA" id="ARBA00023136"/>
    </source>
</evidence>
<dbReference type="EMBL" id="CAJNON010000372">
    <property type="protein sequence ID" value="CAF1226257.1"/>
    <property type="molecule type" value="Genomic_DNA"/>
</dbReference>
<dbReference type="EMBL" id="CAJOAY010006354">
    <property type="protein sequence ID" value="CAF4137867.1"/>
    <property type="molecule type" value="Genomic_DNA"/>
</dbReference>
<proteinExistence type="inferred from homology"/>
<keyword evidence="5" id="KW-0547">Nucleotide-binding</keyword>
<dbReference type="OrthoDB" id="8830751at2759"/>
<dbReference type="SMART" id="SM00173">
    <property type="entry name" value="RAS"/>
    <property type="match status" value="1"/>
</dbReference>
<comment type="subcellular location">
    <subcellularLocation>
        <location evidence="1">Cell membrane</location>
        <topology evidence="1">Lipid-anchor</topology>
        <orientation evidence="1">Cytoplasmic side</orientation>
    </subcellularLocation>
</comment>
<evidence type="ECO:0000313" key="12">
    <source>
        <dbReference type="Proteomes" id="UP000663891"/>
    </source>
</evidence>
<keyword evidence="3" id="KW-1003">Cell membrane</keyword>
<dbReference type="Proteomes" id="UP000663891">
    <property type="component" value="Unassembled WGS sequence"/>
</dbReference>
<comment type="similarity">
    <text evidence="2">Belongs to the small GTPase superfamily. Rho family.</text>
</comment>